<keyword evidence="3" id="KW-1185">Reference proteome</keyword>
<evidence type="ECO:0000313" key="2">
    <source>
        <dbReference type="EMBL" id="KAI0500847.1"/>
    </source>
</evidence>
<proteinExistence type="predicted"/>
<reference evidence="2" key="1">
    <citation type="journal article" date="2022" name="Front. Genet.">
        <title>Chromosome-Scale Assembly of the Dendrobium nobile Genome Provides Insights Into the Molecular Mechanism of the Biosynthesis of the Medicinal Active Ingredient of Dendrobium.</title>
        <authorList>
            <person name="Xu Q."/>
            <person name="Niu S.-C."/>
            <person name="Li K.-L."/>
            <person name="Zheng P.-J."/>
            <person name="Zhang X.-J."/>
            <person name="Jia Y."/>
            <person name="Liu Y."/>
            <person name="Niu Y.-X."/>
            <person name="Yu L.-H."/>
            <person name="Chen D.-F."/>
            <person name="Zhang G.-Q."/>
        </authorList>
    </citation>
    <scope>NUCLEOTIDE SEQUENCE</scope>
    <source>
        <tissue evidence="2">Leaf</tissue>
    </source>
</reference>
<feature type="region of interest" description="Disordered" evidence="1">
    <location>
        <begin position="29"/>
        <end position="48"/>
    </location>
</feature>
<dbReference type="AlphaFoldDB" id="A0A8T3AXJ2"/>
<sequence>MNLEAKASWKLQKLNPEAPELRFQRAYSQTKRLGNTNPTTPSSTQSEPKWVRIMDPKRWWKVQTAI</sequence>
<name>A0A8T3AXJ2_DENNO</name>
<dbReference type="EMBL" id="JAGYWB010000013">
    <property type="protein sequence ID" value="KAI0500847.1"/>
    <property type="molecule type" value="Genomic_DNA"/>
</dbReference>
<gene>
    <name evidence="2" type="ORF">KFK09_019064</name>
</gene>
<organism evidence="2 3">
    <name type="scientific">Dendrobium nobile</name>
    <name type="common">Orchid</name>
    <dbReference type="NCBI Taxonomy" id="94219"/>
    <lineage>
        <taxon>Eukaryota</taxon>
        <taxon>Viridiplantae</taxon>
        <taxon>Streptophyta</taxon>
        <taxon>Embryophyta</taxon>
        <taxon>Tracheophyta</taxon>
        <taxon>Spermatophyta</taxon>
        <taxon>Magnoliopsida</taxon>
        <taxon>Liliopsida</taxon>
        <taxon>Asparagales</taxon>
        <taxon>Orchidaceae</taxon>
        <taxon>Epidendroideae</taxon>
        <taxon>Malaxideae</taxon>
        <taxon>Dendrobiinae</taxon>
        <taxon>Dendrobium</taxon>
    </lineage>
</organism>
<feature type="compositionally biased region" description="Low complexity" evidence="1">
    <location>
        <begin position="35"/>
        <end position="44"/>
    </location>
</feature>
<comment type="caution">
    <text evidence="2">The sequence shown here is derived from an EMBL/GenBank/DDBJ whole genome shotgun (WGS) entry which is preliminary data.</text>
</comment>
<evidence type="ECO:0000313" key="3">
    <source>
        <dbReference type="Proteomes" id="UP000829196"/>
    </source>
</evidence>
<accession>A0A8T3AXJ2</accession>
<dbReference type="Proteomes" id="UP000829196">
    <property type="component" value="Unassembled WGS sequence"/>
</dbReference>
<evidence type="ECO:0000256" key="1">
    <source>
        <dbReference type="SAM" id="MobiDB-lite"/>
    </source>
</evidence>
<protein>
    <submittedName>
        <fullName evidence="2">Uncharacterized protein</fullName>
    </submittedName>
</protein>